<evidence type="ECO:0000313" key="2">
    <source>
        <dbReference type="EMBL" id="SHG89648.1"/>
    </source>
</evidence>
<keyword evidence="1" id="KW-0175">Coiled coil</keyword>
<evidence type="ECO:0000256" key="1">
    <source>
        <dbReference type="SAM" id="Coils"/>
    </source>
</evidence>
<keyword evidence="3" id="KW-1185">Reference proteome</keyword>
<dbReference type="AlphaFoldDB" id="A0A1M5NJF7"/>
<accession>A0A1M5NJF7</accession>
<dbReference type="EMBL" id="FQWL01000005">
    <property type="protein sequence ID" value="SHG89648.1"/>
    <property type="molecule type" value="Genomic_DNA"/>
</dbReference>
<dbReference type="OrthoDB" id="1264677at2"/>
<feature type="coiled-coil region" evidence="1">
    <location>
        <begin position="70"/>
        <end position="97"/>
    </location>
</feature>
<dbReference type="PROSITE" id="PS51257">
    <property type="entry name" value="PROKAR_LIPOPROTEIN"/>
    <property type="match status" value="1"/>
</dbReference>
<evidence type="ECO:0000313" key="3">
    <source>
        <dbReference type="Proteomes" id="UP000184532"/>
    </source>
</evidence>
<organism evidence="2 3">
    <name type="scientific">Flagellimonas flava</name>
    <dbReference type="NCBI Taxonomy" id="570519"/>
    <lineage>
        <taxon>Bacteria</taxon>
        <taxon>Pseudomonadati</taxon>
        <taxon>Bacteroidota</taxon>
        <taxon>Flavobacteriia</taxon>
        <taxon>Flavobacteriales</taxon>
        <taxon>Flavobacteriaceae</taxon>
        <taxon>Flagellimonas</taxon>
    </lineage>
</organism>
<sequence>MKRLTLIIICLFILQSCSSPLDKKYSKISLSADAKEIREKAGLSDEELQTMAGWIAKAELTGESLEGKTYSEILEEANDYEKQQENLAKKTKLEEEQKRIKMGSTLTVALYDKGYTEYDYQDYLTYSLAFENKSQKDIRAFKGVLTINDLFDTKITSINLTIDETIPSGTVYRGTYTTDYNQFRDEDVRLRNKDIEDLKIAWTPEKILFEDGTSLE</sequence>
<protein>
    <submittedName>
        <fullName evidence="2">Uncharacterized protein</fullName>
    </submittedName>
</protein>
<proteinExistence type="predicted"/>
<dbReference type="STRING" id="570519.SAMN04488116_2833"/>
<dbReference type="RefSeq" id="WP_073180781.1">
    <property type="nucleotide sequence ID" value="NZ_FQWL01000005.1"/>
</dbReference>
<reference evidence="3" key="1">
    <citation type="submission" date="2016-11" db="EMBL/GenBank/DDBJ databases">
        <authorList>
            <person name="Varghese N."/>
            <person name="Submissions S."/>
        </authorList>
    </citation>
    <scope>NUCLEOTIDE SEQUENCE [LARGE SCALE GENOMIC DNA]</scope>
    <source>
        <strain evidence="3">DSM 22638</strain>
    </source>
</reference>
<gene>
    <name evidence="2" type="ORF">SAMN04488116_2833</name>
</gene>
<dbReference type="Proteomes" id="UP000184532">
    <property type="component" value="Unassembled WGS sequence"/>
</dbReference>
<name>A0A1M5NJF7_9FLAO</name>